<dbReference type="STRING" id="3694.A0A3N7EKK1"/>
<keyword evidence="3" id="KW-0539">Nucleus</keyword>
<sequence>MLKKLNLQLASKEIRTAVYPPMKRLPGWWMMHLTRKMMVKGGERGFKAKRALIKQDCIKLIHSRLFSIYLMMRFLITKSPKLLTLKFEYFLKLNVVCVGVEGSLEGPENNILCNLFHSDTGTELPHQVWTFVLPCI</sequence>
<dbReference type="PANTHER" id="PTHR13375:SF3">
    <property type="entry name" value="THO COMPLEX SUBUNIT 5 HOMOLOG"/>
    <property type="match status" value="1"/>
</dbReference>
<dbReference type="EMBL" id="CM009291">
    <property type="protein sequence ID" value="RQO86869.1"/>
    <property type="molecule type" value="Genomic_DNA"/>
</dbReference>
<keyword evidence="5" id="KW-1185">Reference proteome</keyword>
<gene>
    <name evidence="4" type="ORF">POPTR_002G125301</name>
</gene>
<comment type="similarity">
    <text evidence="2">Belongs to the THOC5 family.</text>
</comment>
<evidence type="ECO:0000313" key="4">
    <source>
        <dbReference type="EMBL" id="RQO86869.1"/>
    </source>
</evidence>
<proteinExistence type="inferred from homology"/>
<dbReference type="GO" id="GO:0005634">
    <property type="term" value="C:nucleus"/>
    <property type="evidence" value="ECO:0007669"/>
    <property type="project" value="UniProtKB-SubCell"/>
</dbReference>
<dbReference type="InParanoid" id="A0A3N7EKK1"/>
<accession>A0A3N7EKK1</accession>
<dbReference type="Pfam" id="PF09766">
    <property type="entry name" value="FmiP_Thoc5"/>
    <property type="match status" value="1"/>
</dbReference>
<evidence type="ECO:0000313" key="5">
    <source>
        <dbReference type="Proteomes" id="UP000006729"/>
    </source>
</evidence>
<protein>
    <submittedName>
        <fullName evidence="4">Uncharacterized protein</fullName>
    </submittedName>
</protein>
<dbReference type="Proteomes" id="UP000006729">
    <property type="component" value="Chromosome 2"/>
</dbReference>
<evidence type="ECO:0000256" key="1">
    <source>
        <dbReference type="ARBA" id="ARBA00004123"/>
    </source>
</evidence>
<comment type="subcellular location">
    <subcellularLocation>
        <location evidence="1">Nucleus</location>
    </subcellularLocation>
</comment>
<dbReference type="AlphaFoldDB" id="A0A3N7EKK1"/>
<evidence type="ECO:0000256" key="3">
    <source>
        <dbReference type="ARBA" id="ARBA00023242"/>
    </source>
</evidence>
<reference evidence="4 5" key="1">
    <citation type="journal article" date="2006" name="Science">
        <title>The genome of black cottonwood, Populus trichocarpa (Torr. &amp; Gray).</title>
        <authorList>
            <person name="Tuskan G.A."/>
            <person name="Difazio S."/>
            <person name="Jansson S."/>
            <person name="Bohlmann J."/>
            <person name="Grigoriev I."/>
            <person name="Hellsten U."/>
            <person name="Putnam N."/>
            <person name="Ralph S."/>
            <person name="Rombauts S."/>
            <person name="Salamov A."/>
            <person name="Schein J."/>
            <person name="Sterck L."/>
            <person name="Aerts A."/>
            <person name="Bhalerao R.R."/>
            <person name="Bhalerao R.P."/>
            <person name="Blaudez D."/>
            <person name="Boerjan W."/>
            <person name="Brun A."/>
            <person name="Brunner A."/>
            <person name="Busov V."/>
            <person name="Campbell M."/>
            <person name="Carlson J."/>
            <person name="Chalot M."/>
            <person name="Chapman J."/>
            <person name="Chen G.L."/>
            <person name="Cooper D."/>
            <person name="Coutinho P.M."/>
            <person name="Couturier J."/>
            <person name="Covert S."/>
            <person name="Cronk Q."/>
            <person name="Cunningham R."/>
            <person name="Davis J."/>
            <person name="Degroeve S."/>
            <person name="Dejardin A."/>
            <person name="Depamphilis C."/>
            <person name="Detter J."/>
            <person name="Dirks B."/>
            <person name="Dubchak I."/>
            <person name="Duplessis S."/>
            <person name="Ehlting J."/>
            <person name="Ellis B."/>
            <person name="Gendler K."/>
            <person name="Goodstein D."/>
            <person name="Gribskov M."/>
            <person name="Grimwood J."/>
            <person name="Groover A."/>
            <person name="Gunter L."/>
            <person name="Hamberger B."/>
            <person name="Heinze B."/>
            <person name="Helariutta Y."/>
            <person name="Henrissat B."/>
            <person name="Holligan D."/>
            <person name="Holt R."/>
            <person name="Huang W."/>
            <person name="Islam-Faridi N."/>
            <person name="Jones S."/>
            <person name="Jones-Rhoades M."/>
            <person name="Jorgensen R."/>
            <person name="Joshi C."/>
            <person name="Kangasjarvi J."/>
            <person name="Karlsson J."/>
            <person name="Kelleher C."/>
            <person name="Kirkpatrick R."/>
            <person name="Kirst M."/>
            <person name="Kohler A."/>
            <person name="Kalluri U."/>
            <person name="Larimer F."/>
            <person name="Leebens-Mack J."/>
            <person name="Leple J.C."/>
            <person name="Locascio P."/>
            <person name="Lou Y."/>
            <person name="Lucas S."/>
            <person name="Martin F."/>
            <person name="Montanini B."/>
            <person name="Napoli C."/>
            <person name="Nelson D.R."/>
            <person name="Nelson C."/>
            <person name="Nieminen K."/>
            <person name="Nilsson O."/>
            <person name="Pereda V."/>
            <person name="Peter G."/>
            <person name="Philippe R."/>
            <person name="Pilate G."/>
            <person name="Poliakov A."/>
            <person name="Razumovskaya J."/>
            <person name="Richardson P."/>
            <person name="Rinaldi C."/>
            <person name="Ritland K."/>
            <person name="Rouze P."/>
            <person name="Ryaboy D."/>
            <person name="Schmutz J."/>
            <person name="Schrader J."/>
            <person name="Segerman B."/>
            <person name="Shin H."/>
            <person name="Siddiqui A."/>
            <person name="Sterky F."/>
            <person name="Terry A."/>
            <person name="Tsai C.J."/>
            <person name="Uberbacher E."/>
            <person name="Unneberg P."/>
            <person name="Vahala J."/>
            <person name="Wall K."/>
            <person name="Wessler S."/>
            <person name="Yang G."/>
            <person name="Yin T."/>
            <person name="Douglas C."/>
            <person name="Marra M."/>
            <person name="Sandberg G."/>
            <person name="Van de Peer Y."/>
            <person name="Rokhsar D."/>
        </authorList>
    </citation>
    <scope>NUCLEOTIDE SEQUENCE [LARGE SCALE GENOMIC DNA]</scope>
    <source>
        <strain evidence="5">cv. Nisqually</strain>
    </source>
</reference>
<name>A0A3N7EKK1_POPTR</name>
<organism evidence="4 5">
    <name type="scientific">Populus trichocarpa</name>
    <name type="common">Western balsam poplar</name>
    <name type="synonym">Populus balsamifera subsp. trichocarpa</name>
    <dbReference type="NCBI Taxonomy" id="3694"/>
    <lineage>
        <taxon>Eukaryota</taxon>
        <taxon>Viridiplantae</taxon>
        <taxon>Streptophyta</taxon>
        <taxon>Embryophyta</taxon>
        <taxon>Tracheophyta</taxon>
        <taxon>Spermatophyta</taxon>
        <taxon>Magnoliopsida</taxon>
        <taxon>eudicotyledons</taxon>
        <taxon>Gunneridae</taxon>
        <taxon>Pentapetalae</taxon>
        <taxon>rosids</taxon>
        <taxon>fabids</taxon>
        <taxon>Malpighiales</taxon>
        <taxon>Salicaceae</taxon>
        <taxon>Saliceae</taxon>
        <taxon>Populus</taxon>
    </lineage>
</organism>
<dbReference type="InterPro" id="IPR019163">
    <property type="entry name" value="THO_Thoc5"/>
</dbReference>
<evidence type="ECO:0000256" key="2">
    <source>
        <dbReference type="ARBA" id="ARBA00008044"/>
    </source>
</evidence>
<dbReference type="PANTHER" id="PTHR13375">
    <property type="entry name" value="FMS INTERACTING PROTEIN"/>
    <property type="match status" value="1"/>
</dbReference>